<comment type="caution">
    <text evidence="1">The sequence shown here is derived from an EMBL/GenBank/DDBJ whole genome shotgun (WGS) entry which is preliminary data.</text>
</comment>
<protein>
    <recommendedName>
        <fullName evidence="3">CCHC-type domain-containing protein</fullName>
    </recommendedName>
</protein>
<dbReference type="AlphaFoldDB" id="A0AAD5IHG4"/>
<reference evidence="1" key="2">
    <citation type="submission" date="2023-02" db="EMBL/GenBank/DDBJ databases">
        <authorList>
            <person name="Swenson N.G."/>
            <person name="Wegrzyn J.L."/>
            <person name="Mcevoy S.L."/>
        </authorList>
    </citation>
    <scope>NUCLEOTIDE SEQUENCE</scope>
    <source>
        <strain evidence="1">91603</strain>
        <tissue evidence="1">Leaf</tissue>
    </source>
</reference>
<gene>
    <name evidence="1" type="ORF">LWI28_005527</name>
</gene>
<sequence length="188" mass="20183">MNQSDLQFSSKRRCHTPDRRHHLIAAGPSTDHGLIVSPTSYISFVIVFFLHREAAMKVIQEQGSGAGAGAGTGIGSSIGRSWGLNLGGSGTGGKSISSGQATIPPYAITKPTVPHNTTAPTSGFRCFNYGKLGHRFAECKKGTRKGLFTDAEEIIVEHKGDFEIGPVYDEERLKGDDGPFPTRKSVFF</sequence>
<evidence type="ECO:0008006" key="3">
    <source>
        <dbReference type="Google" id="ProtNLM"/>
    </source>
</evidence>
<evidence type="ECO:0000313" key="1">
    <source>
        <dbReference type="EMBL" id="KAI9164980.1"/>
    </source>
</evidence>
<keyword evidence="2" id="KW-1185">Reference proteome</keyword>
<organism evidence="1 2">
    <name type="scientific">Acer negundo</name>
    <name type="common">Box elder</name>
    <dbReference type="NCBI Taxonomy" id="4023"/>
    <lineage>
        <taxon>Eukaryota</taxon>
        <taxon>Viridiplantae</taxon>
        <taxon>Streptophyta</taxon>
        <taxon>Embryophyta</taxon>
        <taxon>Tracheophyta</taxon>
        <taxon>Spermatophyta</taxon>
        <taxon>Magnoliopsida</taxon>
        <taxon>eudicotyledons</taxon>
        <taxon>Gunneridae</taxon>
        <taxon>Pentapetalae</taxon>
        <taxon>rosids</taxon>
        <taxon>malvids</taxon>
        <taxon>Sapindales</taxon>
        <taxon>Sapindaceae</taxon>
        <taxon>Hippocastanoideae</taxon>
        <taxon>Acereae</taxon>
        <taxon>Acer</taxon>
    </lineage>
</organism>
<evidence type="ECO:0000313" key="2">
    <source>
        <dbReference type="Proteomes" id="UP001064489"/>
    </source>
</evidence>
<proteinExistence type="predicted"/>
<dbReference type="EMBL" id="JAJSOW010000105">
    <property type="protein sequence ID" value="KAI9164980.1"/>
    <property type="molecule type" value="Genomic_DNA"/>
</dbReference>
<name>A0AAD5IHG4_ACENE</name>
<accession>A0AAD5IHG4</accession>
<reference evidence="1" key="1">
    <citation type="journal article" date="2022" name="Plant J.">
        <title>Strategies of tolerance reflected in two North American maple genomes.</title>
        <authorList>
            <person name="McEvoy S.L."/>
            <person name="Sezen U.U."/>
            <person name="Trouern-Trend A."/>
            <person name="McMahon S.M."/>
            <person name="Schaberg P.G."/>
            <person name="Yang J."/>
            <person name="Wegrzyn J.L."/>
            <person name="Swenson N.G."/>
        </authorList>
    </citation>
    <scope>NUCLEOTIDE SEQUENCE</scope>
    <source>
        <strain evidence="1">91603</strain>
    </source>
</reference>
<dbReference type="Proteomes" id="UP001064489">
    <property type="component" value="Chromosome 10"/>
</dbReference>